<feature type="compositionally biased region" description="Low complexity" evidence="14">
    <location>
        <begin position="258"/>
        <end position="267"/>
    </location>
</feature>
<feature type="domain" description="Sec23/Sec24 helical" evidence="17">
    <location>
        <begin position="866"/>
        <end position="966"/>
    </location>
</feature>
<feature type="region of interest" description="Disordered" evidence="14">
    <location>
        <begin position="231"/>
        <end position="274"/>
    </location>
</feature>
<evidence type="ECO:0000259" key="16">
    <source>
        <dbReference type="Pfam" id="PF04811"/>
    </source>
</evidence>
<dbReference type="Gene3D" id="2.60.40.1670">
    <property type="entry name" value="beta-sandwich domain of Sec23/24"/>
    <property type="match status" value="1"/>
</dbReference>
<dbReference type="InterPro" id="IPR036465">
    <property type="entry name" value="vWFA_dom_sf"/>
</dbReference>
<name>A0A8C9T7Y2_SCLFO</name>
<dbReference type="Gene3D" id="3.40.50.410">
    <property type="entry name" value="von Willebrand factor, type A domain"/>
    <property type="match status" value="1"/>
</dbReference>
<dbReference type="InterPro" id="IPR036174">
    <property type="entry name" value="Znf_Sec23_Sec24_sf"/>
</dbReference>
<dbReference type="Pfam" id="PF04811">
    <property type="entry name" value="Sec23_trunk"/>
    <property type="match status" value="1"/>
</dbReference>
<evidence type="ECO:0000256" key="10">
    <source>
        <dbReference type="ARBA" id="ARBA00022892"/>
    </source>
</evidence>
<dbReference type="CDD" id="cd01479">
    <property type="entry name" value="Sec24-like"/>
    <property type="match status" value="1"/>
</dbReference>
<evidence type="ECO:0000259" key="15">
    <source>
        <dbReference type="Pfam" id="PF04810"/>
    </source>
</evidence>
<dbReference type="InterPro" id="IPR036180">
    <property type="entry name" value="Gelsolin-like_dom_sf"/>
</dbReference>
<evidence type="ECO:0000256" key="12">
    <source>
        <dbReference type="ARBA" id="ARBA00023136"/>
    </source>
</evidence>
<dbReference type="SUPFAM" id="SSF53300">
    <property type="entry name" value="vWA-like"/>
    <property type="match status" value="1"/>
</dbReference>
<reference evidence="19" key="3">
    <citation type="submission" date="2025-09" db="UniProtKB">
        <authorList>
            <consortium name="Ensembl"/>
        </authorList>
    </citation>
    <scope>IDENTIFICATION</scope>
</reference>
<evidence type="ECO:0000256" key="1">
    <source>
        <dbReference type="ARBA" id="ARBA00004299"/>
    </source>
</evidence>
<dbReference type="GO" id="GO:0008270">
    <property type="term" value="F:zinc ion binding"/>
    <property type="evidence" value="ECO:0007669"/>
    <property type="project" value="InterPro"/>
</dbReference>
<keyword evidence="12" id="KW-0472">Membrane</keyword>
<evidence type="ECO:0000256" key="6">
    <source>
        <dbReference type="ARBA" id="ARBA00022490"/>
    </source>
</evidence>
<keyword evidence="6" id="KW-0963">Cytoplasm</keyword>
<dbReference type="Proteomes" id="UP000694397">
    <property type="component" value="Chromosome 5"/>
</dbReference>
<dbReference type="InterPro" id="IPR036175">
    <property type="entry name" value="Sec23/24_helical_dom_sf"/>
</dbReference>
<dbReference type="Gene3D" id="3.40.20.10">
    <property type="entry name" value="Severin"/>
    <property type="match status" value="1"/>
</dbReference>
<evidence type="ECO:0000256" key="2">
    <source>
        <dbReference type="ARBA" id="ARBA00004397"/>
    </source>
</evidence>
<evidence type="ECO:0000256" key="9">
    <source>
        <dbReference type="ARBA" id="ARBA00022833"/>
    </source>
</evidence>
<feature type="region of interest" description="Disordered" evidence="14">
    <location>
        <begin position="169"/>
        <end position="200"/>
    </location>
</feature>
<feature type="compositionally biased region" description="Gly residues" evidence="14">
    <location>
        <begin position="7"/>
        <end position="17"/>
    </location>
</feature>
<evidence type="ECO:0000256" key="13">
    <source>
        <dbReference type="ARBA" id="ARBA00023329"/>
    </source>
</evidence>
<dbReference type="SUPFAM" id="SSF81811">
    <property type="entry name" value="Helical domain of Sec23/24"/>
    <property type="match status" value="1"/>
</dbReference>
<sequence length="1106" mass="120901">MSAPGYPGFGSSVGHGVGSAPQGGVAAPLQAGPGQTYPTTYPAAGYYSNPPQSYPTMSNPCAPASSKAPVMNSQYHPSYYHNSHPHTAHSNAVPGHANYGGALVQAPPLQPYSTAAPPTSAAVHANQHSQPFQQHPGYLGAYYGPYTASQGPSHYPVVSYPSAAGGGQYNMQPSSQASLQQVSRGNGTLPASTSTTAPSSYGALPAGPSVAVNGQVNTVSLPALQRYDQNRPASAHPYTGVQSDAGGPASDRPPSLPPSTSVHSSPSHRQGKTIPQCSTVSFNWKLGAVFQELCLRFPPATDSSKAAPPFGFGYPNLQPAYQQSPASRNDSTPSYSGFNPPGYQQFSQPFPTMSQLSAALGGIGGVSELEVEGLRPVNLLQERNILPPGPVPPPEPNLSTDLRKVNCSSDTFRCTLTNIPQTQALLNKAKLPLGLLLHPFRDLTQLPVITSNTIVRCRTCRTYINPFVSFLDQKRWKCNLCYRVNDVPDEFMYNPVTRSYGEPHKRPEVQNSTVEFIASSDYMLRPPQPAVYLFVLDVSHNAVETGYLNIFCQSLLENLDKLPGDTRTRVGFVTFDSTIHFYNLQDGLSQPQMLVVSDIDDVFIPTPDSLMVNLKESKELVKDLLNTLPAMFTHTRETHSALGPALQAAYKLMSPTGGRVSVFQTQLPTLGAGLLQSREDPNQRSSTKGVQHLGPATDFYKKLALDCSGQQIAVDLFLLSSQYSDLASLACMSKYSAGSIYYYPAFHRIHNLPLLGKFQKDLQRYLTRKIGFEAVMRIRCTKGLSIHTFHGNFFVRSTDLLSLANVNPDSGFAVQMSIDESLADTSLACFQAALLYTSSKGKRRIRVHTLCLPVVSQLSDVFAGADIQAITCLLANMAIDRAISSSLSDARDALVNAVVDSLTAYRNGVSGLQPAGLTAPAALRLFPLYVLALLKQKALRTGTSTRLDDRVFAMCEFKSQPLRHIMRMVHPDLFRVDNFSEQGALHLNNCVVPQPQLLQLTAEKLTREGAFLMDCGSVMRGQCFYYSFSFIHHQTQIPDLDNPYSERMRTFLNWLQESRPFWPVLYVVKDDASAKISFFQHLVEDRTESAFSYYEFLLHIQQQMSK</sequence>
<evidence type="ECO:0000256" key="14">
    <source>
        <dbReference type="SAM" id="MobiDB-lite"/>
    </source>
</evidence>
<reference evidence="19 20" key="1">
    <citation type="submission" date="2019-04" db="EMBL/GenBank/DDBJ databases">
        <authorList>
            <consortium name="Wellcome Sanger Institute Data Sharing"/>
        </authorList>
    </citation>
    <scope>NUCLEOTIDE SEQUENCE [LARGE SCALE GENOMIC DNA]</scope>
</reference>
<dbReference type="InterPro" id="IPR050550">
    <property type="entry name" value="SEC23_SEC24_subfamily"/>
</dbReference>
<dbReference type="Pfam" id="PF08033">
    <property type="entry name" value="Sec23_BS"/>
    <property type="match status" value="1"/>
</dbReference>
<evidence type="ECO:0000259" key="18">
    <source>
        <dbReference type="Pfam" id="PF08033"/>
    </source>
</evidence>
<evidence type="ECO:0000259" key="17">
    <source>
        <dbReference type="Pfam" id="PF04815"/>
    </source>
</evidence>
<feature type="region of interest" description="Disordered" evidence="14">
    <location>
        <begin position="308"/>
        <end position="339"/>
    </location>
</feature>
<keyword evidence="5" id="KW-0813">Transport</keyword>
<keyword evidence="11" id="KW-0653">Protein transport</keyword>
<evidence type="ECO:0000256" key="7">
    <source>
        <dbReference type="ARBA" id="ARBA00022723"/>
    </source>
</evidence>
<dbReference type="Gene3D" id="1.20.120.730">
    <property type="entry name" value="Sec23/Sec24 helical domain"/>
    <property type="match status" value="1"/>
</dbReference>
<feature type="domain" description="Sec23/Sec24 trunk" evidence="16">
    <location>
        <begin position="527"/>
        <end position="766"/>
    </location>
</feature>
<dbReference type="SUPFAM" id="SSF82919">
    <property type="entry name" value="Zn-finger domain of Sec23/24"/>
    <property type="match status" value="1"/>
</dbReference>
<dbReference type="GeneTree" id="ENSGT00950000182924"/>
<keyword evidence="7" id="KW-0479">Metal-binding</keyword>
<dbReference type="Ensembl" id="ENSSFOT00015044228.1">
    <property type="protein sequence ID" value="ENSSFOP00015047607.1"/>
    <property type="gene ID" value="ENSSFOG00015001978.2"/>
</dbReference>
<evidence type="ECO:0000313" key="20">
    <source>
        <dbReference type="Proteomes" id="UP000694397"/>
    </source>
</evidence>
<feature type="domain" description="Zinc finger Sec23/Sec24-type" evidence="15">
    <location>
        <begin position="454"/>
        <end position="491"/>
    </location>
</feature>
<dbReference type="FunFam" id="3.40.50.410:FF:000019">
    <property type="entry name" value="SEC24 homolog B, COPII coat complex component"/>
    <property type="match status" value="1"/>
</dbReference>
<dbReference type="Pfam" id="PF04810">
    <property type="entry name" value="zf-Sec23_Sec24"/>
    <property type="match status" value="1"/>
</dbReference>
<dbReference type="SUPFAM" id="SSF82754">
    <property type="entry name" value="C-terminal, gelsolin-like domain of Sec23/24"/>
    <property type="match status" value="1"/>
</dbReference>
<keyword evidence="8" id="KW-0256">Endoplasmic reticulum</keyword>
<organism evidence="19 20">
    <name type="scientific">Scleropages formosus</name>
    <name type="common">Asian bonytongue</name>
    <name type="synonym">Osteoglossum formosum</name>
    <dbReference type="NCBI Taxonomy" id="113540"/>
    <lineage>
        <taxon>Eukaryota</taxon>
        <taxon>Metazoa</taxon>
        <taxon>Chordata</taxon>
        <taxon>Craniata</taxon>
        <taxon>Vertebrata</taxon>
        <taxon>Euteleostomi</taxon>
        <taxon>Actinopterygii</taxon>
        <taxon>Neopterygii</taxon>
        <taxon>Teleostei</taxon>
        <taxon>Osteoglossocephala</taxon>
        <taxon>Osteoglossomorpha</taxon>
        <taxon>Osteoglossiformes</taxon>
        <taxon>Osteoglossidae</taxon>
        <taxon>Scleropages</taxon>
    </lineage>
</organism>
<dbReference type="InterPro" id="IPR006896">
    <property type="entry name" value="Sec23/24_trunk_dom"/>
</dbReference>
<evidence type="ECO:0000256" key="5">
    <source>
        <dbReference type="ARBA" id="ARBA00022448"/>
    </source>
</evidence>
<dbReference type="GO" id="GO:0090110">
    <property type="term" value="P:COPII-coated vesicle cargo loading"/>
    <property type="evidence" value="ECO:0007669"/>
    <property type="project" value="TreeGrafter"/>
</dbReference>
<dbReference type="PANTHER" id="PTHR13803:SF42">
    <property type="entry name" value="PROTEIN TRANSPORT PROTEIN SEC24B"/>
    <property type="match status" value="1"/>
</dbReference>
<dbReference type="InterPro" id="IPR029006">
    <property type="entry name" value="ADF-H/Gelsolin-like_dom_sf"/>
</dbReference>
<dbReference type="PANTHER" id="PTHR13803">
    <property type="entry name" value="SEC24-RELATED PROTEIN"/>
    <property type="match status" value="1"/>
</dbReference>
<dbReference type="SUPFAM" id="SSF81995">
    <property type="entry name" value="beta-sandwich domain of Sec23/24"/>
    <property type="match status" value="1"/>
</dbReference>
<reference evidence="19" key="2">
    <citation type="submission" date="2025-08" db="UniProtKB">
        <authorList>
            <consortium name="Ensembl"/>
        </authorList>
    </citation>
    <scope>IDENTIFICATION</scope>
</reference>
<accession>A0A8C9T7Y2</accession>
<dbReference type="GO" id="GO:0005789">
    <property type="term" value="C:endoplasmic reticulum membrane"/>
    <property type="evidence" value="ECO:0007669"/>
    <property type="project" value="UniProtKB-SubCell"/>
</dbReference>
<proteinExistence type="inferred from homology"/>
<evidence type="ECO:0000256" key="11">
    <source>
        <dbReference type="ARBA" id="ARBA00022927"/>
    </source>
</evidence>
<feature type="domain" description="Sec23/Sec24 beta-sandwich" evidence="18">
    <location>
        <begin position="771"/>
        <end position="855"/>
    </location>
</feature>
<dbReference type="InterPro" id="IPR006900">
    <property type="entry name" value="Sec23/24_helical_dom"/>
</dbReference>
<feature type="compositionally biased region" description="Low complexity" evidence="14">
    <location>
        <begin position="188"/>
        <end position="200"/>
    </location>
</feature>
<comment type="similarity">
    <text evidence="4">Belongs to the SEC23/SEC24 family. SEC24 subfamily.</text>
</comment>
<dbReference type="InterPro" id="IPR012990">
    <property type="entry name" value="Beta-sandwich_Sec23_24"/>
</dbReference>
<dbReference type="Gene3D" id="2.30.30.380">
    <property type="entry name" value="Zn-finger domain of Sec23/24"/>
    <property type="match status" value="1"/>
</dbReference>
<evidence type="ECO:0000256" key="8">
    <source>
        <dbReference type="ARBA" id="ARBA00022824"/>
    </source>
</evidence>
<keyword evidence="10" id="KW-0931">ER-Golgi transport</keyword>
<keyword evidence="9" id="KW-0862">Zinc</keyword>
<dbReference type="GO" id="GO:0070971">
    <property type="term" value="C:endoplasmic reticulum exit site"/>
    <property type="evidence" value="ECO:0007669"/>
    <property type="project" value="TreeGrafter"/>
</dbReference>
<protein>
    <submittedName>
        <fullName evidence="19">SEC24 homolog B, COPII coat complex component</fullName>
    </submittedName>
</protein>
<dbReference type="InterPro" id="IPR006895">
    <property type="entry name" value="Znf_Sec23_Sec24"/>
</dbReference>
<comment type="subcellular location">
    <subcellularLocation>
        <location evidence="3">Cytoplasm</location>
        <location evidence="3">Cytosol</location>
    </subcellularLocation>
    <subcellularLocation>
        <location evidence="1">Cytoplasmic vesicle</location>
        <location evidence="1">COPII-coated vesicle membrane</location>
        <topology evidence="1">Peripheral membrane protein</topology>
        <orientation evidence="1">Cytoplasmic side</orientation>
    </subcellularLocation>
    <subcellularLocation>
        <location evidence="2">Endoplasmic reticulum membrane</location>
        <topology evidence="2">Peripheral membrane protein</topology>
        <orientation evidence="2">Cytoplasmic side</orientation>
    </subcellularLocation>
</comment>
<feature type="region of interest" description="Disordered" evidence="14">
    <location>
        <begin position="1"/>
        <end position="41"/>
    </location>
</feature>
<gene>
    <name evidence="19" type="primary">SEC24B</name>
    <name evidence="19" type="synonym">sec24b</name>
</gene>
<evidence type="ECO:0000256" key="3">
    <source>
        <dbReference type="ARBA" id="ARBA00004514"/>
    </source>
</evidence>
<dbReference type="GO" id="GO:0030127">
    <property type="term" value="C:COPII vesicle coat"/>
    <property type="evidence" value="ECO:0007669"/>
    <property type="project" value="InterPro"/>
</dbReference>
<feature type="compositionally biased region" description="Polar residues" evidence="14">
    <location>
        <begin position="319"/>
        <end position="339"/>
    </location>
</feature>
<dbReference type="InterPro" id="IPR041742">
    <property type="entry name" value="Sec24-like_trunk_dom"/>
</dbReference>
<keyword evidence="20" id="KW-1185">Reference proteome</keyword>
<dbReference type="Pfam" id="PF04815">
    <property type="entry name" value="Sec23_helical"/>
    <property type="match status" value="1"/>
</dbReference>
<dbReference type="FunFam" id="2.30.30.380:FF:000004">
    <property type="entry name" value="SEC24 homolog B, COPII coat complex component"/>
    <property type="match status" value="1"/>
</dbReference>
<keyword evidence="13" id="KW-0968">Cytoplasmic vesicle</keyword>
<evidence type="ECO:0000313" key="19">
    <source>
        <dbReference type="Ensembl" id="ENSSFOP00015047607.1"/>
    </source>
</evidence>
<dbReference type="AlphaFoldDB" id="A0A8C9T7Y2"/>
<evidence type="ECO:0000256" key="4">
    <source>
        <dbReference type="ARBA" id="ARBA00008334"/>
    </source>
</evidence>
<feature type="compositionally biased region" description="Polar residues" evidence="14">
    <location>
        <begin position="169"/>
        <end position="186"/>
    </location>
</feature>
<dbReference type="GO" id="GO:0000149">
    <property type="term" value="F:SNARE binding"/>
    <property type="evidence" value="ECO:0007669"/>
    <property type="project" value="TreeGrafter"/>
</dbReference>
<dbReference type="GO" id="GO:0006886">
    <property type="term" value="P:intracellular protein transport"/>
    <property type="evidence" value="ECO:0007669"/>
    <property type="project" value="InterPro"/>
</dbReference>
<dbReference type="GO" id="GO:0005829">
    <property type="term" value="C:cytosol"/>
    <property type="evidence" value="ECO:0007669"/>
    <property type="project" value="UniProtKB-SubCell"/>
</dbReference>